<dbReference type="PROSITE" id="PS50068">
    <property type="entry name" value="LDLRA_2"/>
    <property type="match status" value="1"/>
</dbReference>
<evidence type="ECO:0000259" key="3">
    <source>
        <dbReference type="PROSITE" id="PS01180"/>
    </source>
</evidence>
<gene>
    <name evidence="4" type="ORF">RF55_2134</name>
</gene>
<dbReference type="Proteomes" id="UP000036403">
    <property type="component" value="Unassembled WGS sequence"/>
</dbReference>
<dbReference type="InterPro" id="IPR002172">
    <property type="entry name" value="LDrepeatLR_classA_rpt"/>
</dbReference>
<comment type="caution">
    <text evidence="2">Lacks conserved residue(s) required for the propagation of feature annotation.</text>
</comment>
<comment type="caution">
    <text evidence="4">The sequence shown here is derived from an EMBL/GenBank/DDBJ whole genome shotgun (WGS) entry which is preliminary data.</text>
</comment>
<evidence type="ECO:0000313" key="4">
    <source>
        <dbReference type="EMBL" id="KMQ97525.1"/>
    </source>
</evidence>
<dbReference type="AlphaFoldDB" id="A0A0J7NYP7"/>
<dbReference type="Pfam" id="PF00057">
    <property type="entry name" value="Ldl_recept_a"/>
    <property type="match status" value="1"/>
</dbReference>
<dbReference type="InterPro" id="IPR035914">
    <property type="entry name" value="Sperma_CUB_dom_sf"/>
</dbReference>
<dbReference type="InterPro" id="IPR000859">
    <property type="entry name" value="CUB_dom"/>
</dbReference>
<proteinExistence type="predicted"/>
<keyword evidence="1 2" id="KW-1015">Disulfide bond</keyword>
<accession>A0A0J7NYP7</accession>
<dbReference type="SUPFAM" id="SSF49854">
    <property type="entry name" value="Spermadhesin, CUB domain"/>
    <property type="match status" value="1"/>
</dbReference>
<dbReference type="SUPFAM" id="SSF57424">
    <property type="entry name" value="LDL receptor-like module"/>
    <property type="match status" value="1"/>
</dbReference>
<keyword evidence="5" id="KW-1185">Reference proteome</keyword>
<dbReference type="EMBL" id="LBMM01000773">
    <property type="protein sequence ID" value="KMQ97525.1"/>
    <property type="molecule type" value="Genomic_DNA"/>
</dbReference>
<name>A0A0J7NYP7_LASNI</name>
<evidence type="ECO:0000256" key="2">
    <source>
        <dbReference type="PROSITE-ProRule" id="PRU00124"/>
    </source>
</evidence>
<dbReference type="Pfam" id="PF00431">
    <property type="entry name" value="CUB"/>
    <property type="match status" value="1"/>
</dbReference>
<sequence>MTNSTVIQLTFPEIFKLQRPNECDANFVDIFKEYTDMSSLQKHFCGSIADTVIIPANIAYLRFYAEPKAINSTFEAVMTAVRDKESSEKPCNPDEYDCEDATCIAAELECNGKVNCRFRWDEDETKCHVSFSFVKM</sequence>
<dbReference type="OrthoDB" id="9971251at2759"/>
<dbReference type="CDD" id="cd00112">
    <property type="entry name" value="LDLa"/>
    <property type="match status" value="1"/>
</dbReference>
<dbReference type="PROSITE" id="PS01209">
    <property type="entry name" value="LDLRA_1"/>
    <property type="match status" value="1"/>
</dbReference>
<dbReference type="Gene3D" id="2.60.120.290">
    <property type="entry name" value="Spermadhesin, CUB domain"/>
    <property type="match status" value="1"/>
</dbReference>
<evidence type="ECO:0000313" key="5">
    <source>
        <dbReference type="Proteomes" id="UP000036403"/>
    </source>
</evidence>
<organism evidence="4 5">
    <name type="scientific">Lasius niger</name>
    <name type="common">Black garden ant</name>
    <dbReference type="NCBI Taxonomy" id="67767"/>
    <lineage>
        <taxon>Eukaryota</taxon>
        <taxon>Metazoa</taxon>
        <taxon>Ecdysozoa</taxon>
        <taxon>Arthropoda</taxon>
        <taxon>Hexapoda</taxon>
        <taxon>Insecta</taxon>
        <taxon>Pterygota</taxon>
        <taxon>Neoptera</taxon>
        <taxon>Endopterygota</taxon>
        <taxon>Hymenoptera</taxon>
        <taxon>Apocrita</taxon>
        <taxon>Aculeata</taxon>
        <taxon>Formicoidea</taxon>
        <taxon>Formicidae</taxon>
        <taxon>Formicinae</taxon>
        <taxon>Lasius</taxon>
        <taxon>Lasius</taxon>
    </lineage>
</organism>
<protein>
    <submittedName>
        <fullName evidence="4">Neuropilin and tolloid-like protein 2 protein</fullName>
    </submittedName>
</protein>
<feature type="disulfide bond" evidence="2">
    <location>
        <begin position="98"/>
        <end position="116"/>
    </location>
</feature>
<dbReference type="PaxDb" id="67767-A0A0J7NYP7"/>
<dbReference type="PROSITE" id="PS01180">
    <property type="entry name" value="CUB"/>
    <property type="match status" value="1"/>
</dbReference>
<evidence type="ECO:0000256" key="1">
    <source>
        <dbReference type="ARBA" id="ARBA00023157"/>
    </source>
</evidence>
<dbReference type="SMART" id="SM00192">
    <property type="entry name" value="LDLa"/>
    <property type="match status" value="1"/>
</dbReference>
<dbReference type="InterPro" id="IPR036055">
    <property type="entry name" value="LDL_receptor-like_sf"/>
</dbReference>
<feature type="disulfide bond" evidence="2">
    <location>
        <begin position="91"/>
        <end position="103"/>
    </location>
</feature>
<reference evidence="4 5" key="1">
    <citation type="submission" date="2015-04" db="EMBL/GenBank/DDBJ databases">
        <title>Lasius niger genome sequencing.</title>
        <authorList>
            <person name="Konorov E.A."/>
            <person name="Nikitin M.A."/>
            <person name="Kirill M.V."/>
            <person name="Chang P."/>
        </authorList>
    </citation>
    <scope>NUCLEOTIDE SEQUENCE [LARGE SCALE GENOMIC DNA]</scope>
    <source>
        <tissue evidence="4">Whole</tissue>
    </source>
</reference>
<dbReference type="InterPro" id="IPR023415">
    <property type="entry name" value="LDLR_class-A_CS"/>
</dbReference>
<dbReference type="Gene3D" id="4.10.400.10">
    <property type="entry name" value="Low-density Lipoprotein Receptor"/>
    <property type="match status" value="1"/>
</dbReference>
<dbReference type="STRING" id="67767.A0A0J7NYP7"/>
<feature type="domain" description="CUB" evidence="3">
    <location>
        <begin position="1"/>
        <end position="81"/>
    </location>
</feature>